<comment type="caution">
    <text evidence="1">The sequence shown here is derived from an EMBL/GenBank/DDBJ whole genome shotgun (WGS) entry which is preliminary data.</text>
</comment>
<sequence length="96" mass="11454">MFRPTMFWLASFFNRKLCESGSPGNREIHENGVAWIRTMTLNTQPFRSFHWKMPCLTVHPNMKMFHCQGFHSPRMTDVFDKNTLGDNIQRNDKIYK</sequence>
<reference evidence="1" key="1">
    <citation type="journal article" date="2020" name="G3 (Bethesda)">
        <title>High-Quality Assemblies for Three Invasive Social Wasps from the &lt;i&gt;Vespula&lt;/i&gt; Genus.</title>
        <authorList>
            <person name="Harrop T.W.R."/>
            <person name="Guhlin J."/>
            <person name="McLaughlin G.M."/>
            <person name="Permina E."/>
            <person name="Stockwell P."/>
            <person name="Gilligan J."/>
            <person name="Le Lec M.F."/>
            <person name="Gruber M.A.M."/>
            <person name="Quinn O."/>
            <person name="Lovegrove M."/>
            <person name="Duncan E.J."/>
            <person name="Remnant E.J."/>
            <person name="Van Eeckhoven J."/>
            <person name="Graham B."/>
            <person name="Knapp R.A."/>
            <person name="Langford K.W."/>
            <person name="Kronenberg Z."/>
            <person name="Press M.O."/>
            <person name="Eacker S.M."/>
            <person name="Wilson-Rankin E.E."/>
            <person name="Purcell J."/>
            <person name="Lester P.J."/>
            <person name="Dearden P.K."/>
        </authorList>
    </citation>
    <scope>NUCLEOTIDE SEQUENCE</scope>
    <source>
        <strain evidence="1">Volc-1</strain>
    </source>
</reference>
<dbReference type="Proteomes" id="UP000600918">
    <property type="component" value="Unassembled WGS sequence"/>
</dbReference>
<dbReference type="AlphaFoldDB" id="A0A834P1J0"/>
<protein>
    <submittedName>
        <fullName evidence="1">Uncharacterized protein</fullName>
    </submittedName>
</protein>
<organism evidence="1 2">
    <name type="scientific">Vespula pensylvanica</name>
    <name type="common">Western yellow jacket</name>
    <name type="synonym">Wasp</name>
    <dbReference type="NCBI Taxonomy" id="30213"/>
    <lineage>
        <taxon>Eukaryota</taxon>
        <taxon>Metazoa</taxon>
        <taxon>Ecdysozoa</taxon>
        <taxon>Arthropoda</taxon>
        <taxon>Hexapoda</taxon>
        <taxon>Insecta</taxon>
        <taxon>Pterygota</taxon>
        <taxon>Neoptera</taxon>
        <taxon>Endopterygota</taxon>
        <taxon>Hymenoptera</taxon>
        <taxon>Apocrita</taxon>
        <taxon>Aculeata</taxon>
        <taxon>Vespoidea</taxon>
        <taxon>Vespidae</taxon>
        <taxon>Vespinae</taxon>
        <taxon>Vespula</taxon>
    </lineage>
</organism>
<proteinExistence type="predicted"/>
<keyword evidence="2" id="KW-1185">Reference proteome</keyword>
<accession>A0A834P1J0</accession>
<gene>
    <name evidence="1" type="ORF">H0235_007553</name>
</gene>
<dbReference type="EMBL" id="JACSDY010000006">
    <property type="protein sequence ID" value="KAF7425115.1"/>
    <property type="molecule type" value="Genomic_DNA"/>
</dbReference>
<evidence type="ECO:0000313" key="2">
    <source>
        <dbReference type="Proteomes" id="UP000600918"/>
    </source>
</evidence>
<name>A0A834P1J0_VESPE</name>
<evidence type="ECO:0000313" key="1">
    <source>
        <dbReference type="EMBL" id="KAF7425115.1"/>
    </source>
</evidence>